<keyword evidence="4 5" id="KW-0472">Membrane</keyword>
<organism evidence="6 7">
    <name type="scientific">Coniella lustricola</name>
    <dbReference type="NCBI Taxonomy" id="2025994"/>
    <lineage>
        <taxon>Eukaryota</taxon>
        <taxon>Fungi</taxon>
        <taxon>Dikarya</taxon>
        <taxon>Ascomycota</taxon>
        <taxon>Pezizomycotina</taxon>
        <taxon>Sordariomycetes</taxon>
        <taxon>Sordariomycetidae</taxon>
        <taxon>Diaporthales</taxon>
        <taxon>Schizoparmaceae</taxon>
        <taxon>Coniella</taxon>
    </lineage>
</organism>
<dbReference type="AlphaFoldDB" id="A0A2T2ZYG9"/>
<dbReference type="GO" id="GO:0016765">
    <property type="term" value="F:transferase activity, transferring alkyl or aryl (other than methyl) groups"/>
    <property type="evidence" value="ECO:0007669"/>
    <property type="project" value="InterPro"/>
</dbReference>
<keyword evidence="6" id="KW-0808">Transferase</keyword>
<gene>
    <name evidence="6" type="ORF">BD289DRAFT_442205</name>
</gene>
<evidence type="ECO:0000256" key="2">
    <source>
        <dbReference type="ARBA" id="ARBA00022692"/>
    </source>
</evidence>
<feature type="transmembrane region" description="Helical" evidence="5">
    <location>
        <begin position="260"/>
        <end position="283"/>
    </location>
</feature>
<feature type="transmembrane region" description="Helical" evidence="5">
    <location>
        <begin position="134"/>
        <end position="155"/>
    </location>
</feature>
<reference evidence="6 7" key="1">
    <citation type="journal article" date="2018" name="Mycol. Prog.">
        <title>Coniella lustricola, a new species from submerged detritus.</title>
        <authorList>
            <person name="Raudabaugh D.B."/>
            <person name="Iturriaga T."/>
            <person name="Carver A."/>
            <person name="Mondo S."/>
            <person name="Pangilinan J."/>
            <person name="Lipzen A."/>
            <person name="He G."/>
            <person name="Amirebrahimi M."/>
            <person name="Grigoriev I.V."/>
            <person name="Miller A.N."/>
        </authorList>
    </citation>
    <scope>NUCLEOTIDE SEQUENCE [LARGE SCALE GENOMIC DNA]</scope>
    <source>
        <strain evidence="6 7">B22-T-1</strain>
    </source>
</reference>
<dbReference type="InterPro" id="IPR000537">
    <property type="entry name" value="UbiA_prenyltransferase"/>
</dbReference>
<accession>A0A2T2ZYG9</accession>
<dbReference type="EMBL" id="KZ678561">
    <property type="protein sequence ID" value="PSR79599.1"/>
    <property type="molecule type" value="Genomic_DNA"/>
</dbReference>
<dbReference type="OrthoDB" id="434972at2759"/>
<dbReference type="Proteomes" id="UP000241462">
    <property type="component" value="Unassembled WGS sequence"/>
</dbReference>
<dbReference type="Pfam" id="PF01040">
    <property type="entry name" value="UbiA"/>
    <property type="match status" value="1"/>
</dbReference>
<keyword evidence="3 5" id="KW-1133">Transmembrane helix</keyword>
<protein>
    <submittedName>
        <fullName evidence="6">UbiA prenyltransferase family-domain-containing protein</fullName>
    </submittedName>
</protein>
<name>A0A2T2ZYG9_9PEZI</name>
<sequence>MPSWSPIVFESQNLLKQGDLISPNSCFFQVMMSITRFKHHLHTLVLFTYSDIKAVILPQSTFAISLFFSSHDIILPSDAALPDFTCCLLWRLAQMFAWLWLHLLILDLSNQRLPESVAEDALNKPWRPLPSKRLTSADASWLLTLAVPLGMGLSLLTGLEAYVPSTTLLCLCWLYNDLEGSSSSLIVRNLLNALGLTCFGWGALAVLAGPGAQLLMPNAAKWMCITVAIIFTTIHVQDFRDEAGDRARGRRSIALEFSPFVARGSCIISILFWSIAAPAFWTWPLTESLYVTLVTVGLGAVVSGLLIARHSQRMDEHALTVWCLWVGWIYLLPVLL</sequence>
<dbReference type="InterPro" id="IPR050475">
    <property type="entry name" value="Prenyltransferase_related"/>
</dbReference>
<evidence type="ECO:0000256" key="4">
    <source>
        <dbReference type="ARBA" id="ARBA00023136"/>
    </source>
</evidence>
<feature type="transmembrane region" description="Helical" evidence="5">
    <location>
        <begin position="319"/>
        <end position="335"/>
    </location>
</feature>
<evidence type="ECO:0000256" key="5">
    <source>
        <dbReference type="SAM" id="Phobius"/>
    </source>
</evidence>
<dbReference type="STRING" id="2025994.A0A2T2ZYG9"/>
<dbReference type="GO" id="GO:0016020">
    <property type="term" value="C:membrane"/>
    <property type="evidence" value="ECO:0007669"/>
    <property type="project" value="UniProtKB-SubCell"/>
</dbReference>
<feature type="transmembrane region" description="Helical" evidence="5">
    <location>
        <begin position="190"/>
        <end position="208"/>
    </location>
</feature>
<keyword evidence="7" id="KW-1185">Reference proteome</keyword>
<dbReference type="PANTHER" id="PTHR42723:SF1">
    <property type="entry name" value="CHLOROPHYLL SYNTHASE, CHLOROPLASTIC"/>
    <property type="match status" value="1"/>
</dbReference>
<dbReference type="PANTHER" id="PTHR42723">
    <property type="entry name" value="CHLOROPHYLL SYNTHASE"/>
    <property type="match status" value="1"/>
</dbReference>
<evidence type="ECO:0000313" key="6">
    <source>
        <dbReference type="EMBL" id="PSR79599.1"/>
    </source>
</evidence>
<feature type="transmembrane region" description="Helical" evidence="5">
    <location>
        <begin position="289"/>
        <end position="307"/>
    </location>
</feature>
<dbReference type="CDD" id="cd13965">
    <property type="entry name" value="PT_UbiA_3"/>
    <property type="match status" value="1"/>
</dbReference>
<keyword evidence="2 5" id="KW-0812">Transmembrane</keyword>
<feature type="transmembrane region" description="Helical" evidence="5">
    <location>
        <begin position="220"/>
        <end position="239"/>
    </location>
</feature>
<evidence type="ECO:0000256" key="1">
    <source>
        <dbReference type="ARBA" id="ARBA00004141"/>
    </source>
</evidence>
<evidence type="ECO:0000313" key="7">
    <source>
        <dbReference type="Proteomes" id="UP000241462"/>
    </source>
</evidence>
<proteinExistence type="predicted"/>
<evidence type="ECO:0000256" key="3">
    <source>
        <dbReference type="ARBA" id="ARBA00022989"/>
    </source>
</evidence>
<comment type="subcellular location">
    <subcellularLocation>
        <location evidence="1">Membrane</location>
        <topology evidence="1">Multi-pass membrane protein</topology>
    </subcellularLocation>
</comment>
<dbReference type="InParanoid" id="A0A2T2ZYG9"/>